<dbReference type="STRING" id="551996.SAMN05192573_110119"/>
<sequence>MQMRESYIYRIGKLRGVANLLESKHIWRTNKYHFVVEVVVYRPPSGLLSFWDKESSN</sequence>
<reference evidence="2" key="1">
    <citation type="submission" date="2016-10" db="EMBL/GenBank/DDBJ databases">
        <authorList>
            <person name="Varghese N."/>
            <person name="Submissions S."/>
        </authorList>
    </citation>
    <scope>NUCLEOTIDE SEQUENCE [LARGE SCALE GENOMIC DNA]</scope>
    <source>
        <strain evidence="2">Gh-67</strain>
    </source>
</reference>
<keyword evidence="2" id="KW-1185">Reference proteome</keyword>
<dbReference type="AlphaFoldDB" id="A0A1G8D469"/>
<gene>
    <name evidence="1" type="ORF">SAMN05192573_110119</name>
</gene>
<evidence type="ECO:0000313" key="1">
    <source>
        <dbReference type="EMBL" id="SDH52525.1"/>
    </source>
</evidence>
<accession>A0A1G8D469</accession>
<name>A0A1G8D469_9SPHI</name>
<proteinExistence type="predicted"/>
<dbReference type="Proteomes" id="UP000199705">
    <property type="component" value="Unassembled WGS sequence"/>
</dbReference>
<protein>
    <submittedName>
        <fullName evidence="1">Uncharacterized protein</fullName>
    </submittedName>
</protein>
<evidence type="ECO:0000313" key="2">
    <source>
        <dbReference type="Proteomes" id="UP000199705"/>
    </source>
</evidence>
<dbReference type="EMBL" id="FNCG01000010">
    <property type="protein sequence ID" value="SDH52525.1"/>
    <property type="molecule type" value="Genomic_DNA"/>
</dbReference>
<organism evidence="1 2">
    <name type="scientific">Mucilaginibacter gossypii</name>
    <dbReference type="NCBI Taxonomy" id="551996"/>
    <lineage>
        <taxon>Bacteria</taxon>
        <taxon>Pseudomonadati</taxon>
        <taxon>Bacteroidota</taxon>
        <taxon>Sphingobacteriia</taxon>
        <taxon>Sphingobacteriales</taxon>
        <taxon>Sphingobacteriaceae</taxon>
        <taxon>Mucilaginibacter</taxon>
    </lineage>
</organism>